<keyword evidence="1" id="KW-0378">Hydrolase</keyword>
<name>A0ACC1YXT5_MELAZ</name>
<sequence>MTEKSEAKENELGVSVWDCGSPLYDSYELVSVNHLIERHLMAIPSLGGSKRIASKFYYDRDVQDLGSVTGHTGTKVNSRSLTNKLCEFVGRRLLSKRKIGQRKIEKRERLKQQQQQQL</sequence>
<dbReference type="Proteomes" id="UP001164539">
    <property type="component" value="Chromosome 1"/>
</dbReference>
<keyword evidence="1" id="KW-0547">Nucleotide-binding</keyword>
<evidence type="ECO:0000313" key="1">
    <source>
        <dbReference type="EMBL" id="KAJ4728154.1"/>
    </source>
</evidence>
<keyword evidence="1" id="KW-0347">Helicase</keyword>
<organism evidence="1 2">
    <name type="scientific">Melia azedarach</name>
    <name type="common">Chinaberry tree</name>
    <dbReference type="NCBI Taxonomy" id="155640"/>
    <lineage>
        <taxon>Eukaryota</taxon>
        <taxon>Viridiplantae</taxon>
        <taxon>Streptophyta</taxon>
        <taxon>Embryophyta</taxon>
        <taxon>Tracheophyta</taxon>
        <taxon>Spermatophyta</taxon>
        <taxon>Magnoliopsida</taxon>
        <taxon>eudicotyledons</taxon>
        <taxon>Gunneridae</taxon>
        <taxon>Pentapetalae</taxon>
        <taxon>rosids</taxon>
        <taxon>malvids</taxon>
        <taxon>Sapindales</taxon>
        <taxon>Meliaceae</taxon>
        <taxon>Melia</taxon>
    </lineage>
</organism>
<accession>A0ACC1YXT5</accession>
<protein>
    <submittedName>
        <fullName evidence="1">ATP-dependent DNA helicase mph1</fullName>
    </submittedName>
</protein>
<keyword evidence="1" id="KW-0067">ATP-binding</keyword>
<comment type="caution">
    <text evidence="1">The sequence shown here is derived from an EMBL/GenBank/DDBJ whole genome shotgun (WGS) entry which is preliminary data.</text>
</comment>
<keyword evidence="2" id="KW-1185">Reference proteome</keyword>
<evidence type="ECO:0000313" key="2">
    <source>
        <dbReference type="Proteomes" id="UP001164539"/>
    </source>
</evidence>
<dbReference type="EMBL" id="CM051394">
    <property type="protein sequence ID" value="KAJ4728154.1"/>
    <property type="molecule type" value="Genomic_DNA"/>
</dbReference>
<gene>
    <name evidence="1" type="ORF">OWV82_001135</name>
</gene>
<reference evidence="1 2" key="1">
    <citation type="journal article" date="2023" name="Science">
        <title>Complex scaffold remodeling in plant triterpene biosynthesis.</title>
        <authorList>
            <person name="De La Pena R."/>
            <person name="Hodgson H."/>
            <person name="Liu J.C."/>
            <person name="Stephenson M.J."/>
            <person name="Martin A.C."/>
            <person name="Owen C."/>
            <person name="Harkess A."/>
            <person name="Leebens-Mack J."/>
            <person name="Jimenez L.E."/>
            <person name="Osbourn A."/>
            <person name="Sattely E.S."/>
        </authorList>
    </citation>
    <scope>NUCLEOTIDE SEQUENCE [LARGE SCALE GENOMIC DNA]</scope>
    <source>
        <strain evidence="2">cv. JPN11</strain>
        <tissue evidence="1">Leaf</tissue>
    </source>
</reference>
<proteinExistence type="predicted"/>